<keyword evidence="3" id="KW-1185">Reference proteome</keyword>
<protein>
    <submittedName>
        <fullName evidence="2">Uncharacterized protein</fullName>
    </submittedName>
</protein>
<gene>
    <name evidence="2" type="ORF">TSARBOMBA_242</name>
</gene>
<dbReference type="GeneID" id="26633322"/>
<feature type="coiled-coil region" evidence="1">
    <location>
        <begin position="11"/>
        <end position="45"/>
    </location>
</feature>
<organism evidence="2 3">
    <name type="scientific">Bacillus phage TsarBomba</name>
    <dbReference type="NCBI Taxonomy" id="1690456"/>
    <lineage>
        <taxon>Viruses</taxon>
        <taxon>Duplodnaviria</taxon>
        <taxon>Heunggongvirae</taxon>
        <taxon>Uroviricota</taxon>
        <taxon>Caudoviricetes</taxon>
        <taxon>Herelleviridae</taxon>
        <taxon>Bastillevirinae</taxon>
        <taxon>Tsarbombavirus</taxon>
        <taxon>Tsarbombavirus tsarbomba</taxon>
    </lineage>
</organism>
<proteinExistence type="predicted"/>
<dbReference type="Proteomes" id="UP000204602">
    <property type="component" value="Segment"/>
</dbReference>
<dbReference type="KEGG" id="vg:26633322"/>
<evidence type="ECO:0000256" key="1">
    <source>
        <dbReference type="SAM" id="Coils"/>
    </source>
</evidence>
<dbReference type="RefSeq" id="YP_009207057.1">
    <property type="nucleotide sequence ID" value="NC_028890.1"/>
</dbReference>
<dbReference type="EMBL" id="KT224359">
    <property type="protein sequence ID" value="ALA13112.1"/>
    <property type="molecule type" value="Genomic_DNA"/>
</dbReference>
<evidence type="ECO:0000313" key="3">
    <source>
        <dbReference type="Proteomes" id="UP000204602"/>
    </source>
</evidence>
<accession>A0A0K2D0B9</accession>
<reference evidence="2 3" key="1">
    <citation type="journal article" date="2015" name="Genome Announc.">
        <title>Complete Genome Sequence of Bacillus cereus Group Phage TsarBomba.</title>
        <authorList>
            <person name="Erill I."/>
            <person name="Caruso S.M."/>
        </authorList>
    </citation>
    <scope>NUCLEOTIDE SEQUENCE [LARGE SCALE GENOMIC DNA]</scope>
</reference>
<evidence type="ECO:0000313" key="2">
    <source>
        <dbReference type="EMBL" id="ALA13112.1"/>
    </source>
</evidence>
<name>A0A0K2D0B9_9CAUD</name>
<keyword evidence="1" id="KW-0175">Coiled coil</keyword>
<sequence length="173" mass="21186">MFVSVKWKRWCEDARKEVTNLRKKLEREEDRTEHYKDKVRDLELSFSRIHPRWGEYEYVEMAMDLFNKYAKNCRQAGKLEDGRTYYWYYAENNGGRDMKVVPCKELPDGYMRYVQKYEEPHRDCVYCGKKFTLISGYPTKNARFCNEHCFNNHVWEQADRKRKEERNEAEDTD</sequence>